<dbReference type="EMBL" id="CP110425">
    <property type="protein sequence ID" value="WAQ84727.1"/>
    <property type="molecule type" value="Genomic_DNA"/>
</dbReference>
<evidence type="ECO:0000256" key="7">
    <source>
        <dbReference type="ARBA" id="ARBA00022824"/>
    </source>
</evidence>
<dbReference type="Pfam" id="PF11566">
    <property type="entry name" value="PI31_Prot_N"/>
    <property type="match status" value="1"/>
</dbReference>
<keyword evidence="5" id="KW-0963">Cytoplasm</keyword>
<keyword evidence="8" id="KW-0647">Proteasome</keyword>
<evidence type="ECO:0000256" key="6">
    <source>
        <dbReference type="ARBA" id="ARBA00022553"/>
    </source>
</evidence>
<feature type="compositionally biased region" description="Basic and acidic residues" evidence="11">
    <location>
        <begin position="234"/>
        <end position="245"/>
    </location>
</feature>
<evidence type="ECO:0000256" key="11">
    <source>
        <dbReference type="SAM" id="MobiDB-lite"/>
    </source>
</evidence>
<keyword evidence="12" id="KW-0732">Signal</keyword>
<evidence type="ECO:0000256" key="4">
    <source>
        <dbReference type="ARBA" id="ARBA00022481"/>
    </source>
</evidence>
<dbReference type="PANTHER" id="PTHR13266">
    <property type="entry name" value="PROTEASOME INHIBITOR"/>
    <property type="match status" value="1"/>
</dbReference>
<evidence type="ECO:0000256" key="5">
    <source>
        <dbReference type="ARBA" id="ARBA00022490"/>
    </source>
</evidence>
<keyword evidence="16" id="KW-1185">Reference proteome</keyword>
<proteinExistence type="inferred from homology"/>
<keyword evidence="4" id="KW-0488">Methylation</keyword>
<feature type="region of interest" description="Disordered" evidence="11">
    <location>
        <begin position="224"/>
        <end position="245"/>
    </location>
</feature>
<feature type="chain" id="PRO_5045150786" description="Proteasome inhibitor PI31 subunit" evidence="12">
    <location>
        <begin position="19"/>
        <end position="531"/>
    </location>
</feature>
<reference evidence="15" key="1">
    <citation type="submission" date="2022-10" db="EMBL/GenBank/DDBJ databases">
        <title>Puccinia triticina Genome sequencing and assembly.</title>
        <authorList>
            <person name="Li C."/>
        </authorList>
    </citation>
    <scope>NUCLEOTIDE SEQUENCE</scope>
    <source>
        <strain evidence="15">Pt15</strain>
    </source>
</reference>
<feature type="region of interest" description="Disordered" evidence="11">
    <location>
        <begin position="350"/>
        <end position="389"/>
    </location>
</feature>
<evidence type="ECO:0008006" key="17">
    <source>
        <dbReference type="Google" id="ProtNLM"/>
    </source>
</evidence>
<evidence type="ECO:0000256" key="2">
    <source>
        <dbReference type="ARBA" id="ARBA00004496"/>
    </source>
</evidence>
<keyword evidence="9" id="KW-0007">Acetylation</keyword>
<comment type="function">
    <text evidence="10">Plays an important role in control of proteasome function. Inhibits the hydrolysis of protein and peptide substrates by the 20S proteasome. Also inhibits the activation of the proteasome by the proteasome regulatory proteins PA700 and PA28.</text>
</comment>
<name>A0ABY7CJR8_9BASI</name>
<sequence length="531" mass="57684">MNLSWLARFCSLAQYALWADCQGIDRTGLGEGNTHAFLPLANSSEQGLPVPGPFAEDVAGTSSEGQYSRKRPFEACLPLSSQPETNSNDLSSIIEDVDHWRTELSLGAHKRPKIYGLGFHPDKEGAESTRYDLESTAYFDVASRMAHDERYSQLKSSKLDRFGLPIQVELLSQDEIWNSLEQAVTPSRDGAPFLAGFSNNQLPHHETQDDQNVQDVLNKKQTLDDSLGANNLEAEEKKSKSIAHPEDPKLAFDSLPESCMNHTFLSLSFEFTLSKIGNRISIAGIAVEDDRLSTLDLSISEYLDPAEFPLTLTKEHQTNSIGLRSTTHLLDFLSLFVNRILSHLLPDLIPPTSPNHRSPPASSSATTTTPASRPVPESFVRPQVDRQAHHPSILEIGRSDLDPIGTSNLHIPSLYNAPTGGPDSRSGMLVGGNHPIFNRQPPLPGRIGGGGGLPGEFLPPGAVPPGARFDPFGPGFPATHPGFGSDLDPMGGLGQGLPLRNPHHGFSSSRPDFNDFRPPGGHGSGYDDMFM</sequence>
<dbReference type="RefSeq" id="XP_053020282.1">
    <property type="nucleotide sequence ID" value="XM_053169047.1"/>
</dbReference>
<feature type="domain" description="PI31 proteasome regulator N-terminal" evidence="14">
    <location>
        <begin position="266"/>
        <end position="348"/>
    </location>
</feature>
<keyword evidence="7" id="KW-0256">Endoplasmic reticulum</keyword>
<dbReference type="PANTHER" id="PTHR13266:SF1">
    <property type="entry name" value="PROTEASOME INHIBITOR PI31 SUBUNIT"/>
    <property type="match status" value="1"/>
</dbReference>
<dbReference type="InterPro" id="IPR013886">
    <property type="entry name" value="PI31_Prot_C"/>
</dbReference>
<dbReference type="InterPro" id="IPR021625">
    <property type="entry name" value="PI31_Prot_N"/>
</dbReference>
<evidence type="ECO:0000256" key="10">
    <source>
        <dbReference type="ARBA" id="ARBA00024805"/>
    </source>
</evidence>
<evidence type="ECO:0000256" key="8">
    <source>
        <dbReference type="ARBA" id="ARBA00022942"/>
    </source>
</evidence>
<feature type="signal peptide" evidence="12">
    <location>
        <begin position="1"/>
        <end position="18"/>
    </location>
</feature>
<evidence type="ECO:0000256" key="9">
    <source>
        <dbReference type="ARBA" id="ARBA00022990"/>
    </source>
</evidence>
<comment type="subcellular location">
    <subcellularLocation>
        <location evidence="2">Cytoplasm</location>
    </subcellularLocation>
    <subcellularLocation>
        <location evidence="1">Endoplasmic reticulum</location>
    </subcellularLocation>
</comment>
<organism evidence="15 16">
    <name type="scientific">Puccinia triticina</name>
    <dbReference type="NCBI Taxonomy" id="208348"/>
    <lineage>
        <taxon>Eukaryota</taxon>
        <taxon>Fungi</taxon>
        <taxon>Dikarya</taxon>
        <taxon>Basidiomycota</taxon>
        <taxon>Pucciniomycotina</taxon>
        <taxon>Pucciniomycetes</taxon>
        <taxon>Pucciniales</taxon>
        <taxon>Pucciniaceae</taxon>
        <taxon>Puccinia</taxon>
    </lineage>
</organism>
<dbReference type="Pfam" id="PF08577">
    <property type="entry name" value="PI31_Prot_C"/>
    <property type="match status" value="1"/>
</dbReference>
<evidence type="ECO:0000256" key="1">
    <source>
        <dbReference type="ARBA" id="ARBA00004240"/>
    </source>
</evidence>
<evidence type="ECO:0000259" key="13">
    <source>
        <dbReference type="Pfam" id="PF08577"/>
    </source>
</evidence>
<dbReference type="Proteomes" id="UP001164743">
    <property type="component" value="Chromosome 5A"/>
</dbReference>
<evidence type="ECO:0000259" key="14">
    <source>
        <dbReference type="Pfam" id="PF11566"/>
    </source>
</evidence>
<gene>
    <name evidence="15" type="ORF">PtA15_5A300</name>
</gene>
<evidence type="ECO:0000313" key="16">
    <source>
        <dbReference type="Proteomes" id="UP001164743"/>
    </source>
</evidence>
<evidence type="ECO:0000313" key="15">
    <source>
        <dbReference type="EMBL" id="WAQ84727.1"/>
    </source>
</evidence>
<dbReference type="InterPro" id="IPR045128">
    <property type="entry name" value="PI31-like"/>
</dbReference>
<accession>A0ABY7CJR8</accession>
<evidence type="ECO:0000256" key="12">
    <source>
        <dbReference type="SAM" id="SignalP"/>
    </source>
</evidence>
<feature type="region of interest" description="Disordered" evidence="11">
    <location>
        <begin position="509"/>
        <end position="531"/>
    </location>
</feature>
<feature type="compositionally biased region" description="Low complexity" evidence="11">
    <location>
        <begin position="358"/>
        <end position="372"/>
    </location>
</feature>
<feature type="domain" description="PI31 proteasome regulator C-terminal" evidence="13">
    <location>
        <begin position="396"/>
        <end position="474"/>
    </location>
</feature>
<protein>
    <recommendedName>
        <fullName evidence="17">Proteasome inhibitor PI31 subunit</fullName>
    </recommendedName>
</protein>
<comment type="similarity">
    <text evidence="3">Belongs to the proteasome inhibitor PI31 family.</text>
</comment>
<keyword evidence="6" id="KW-0597">Phosphoprotein</keyword>
<dbReference type="GeneID" id="77809942"/>
<evidence type="ECO:0000256" key="3">
    <source>
        <dbReference type="ARBA" id="ARBA00006405"/>
    </source>
</evidence>